<sequence length="357" mass="39424">MNKLNIIVPALIVITGIGGYFLWQQQQDNDAERLTLYGNIEIREAQLAFNSSEHISEILVQEGDYVKKGQLLARLHTVALDAQLAGAQAQLEAQQQMVAKLEAGSRKEEINQARAELKAAVARTKSADATYKRLRGLQTKKLVPQEDVDNAKALADSARAEVEVRRQGLNLLEVGPRKEDIAIAKAELANRNAALILARQKLDDANLYSPDHGIIRKRILEPGDMAFPQTPAITLAFSNPVWVRAYLPERALGKIALGTAATIATDSFPDKTYRGWVGYISPTAEFTPKNVQTEELRTRLVYSVRIFACNPQHELRLGMPVTVRIATDQPPALQQPASKNCEDRSQSGSQIGKQVED</sequence>
<accession>A0A3B1ACF2</accession>
<dbReference type="GO" id="GO:0042597">
    <property type="term" value="C:periplasmic space"/>
    <property type="evidence" value="ECO:0007669"/>
    <property type="project" value="UniProtKB-SubCell"/>
</dbReference>
<dbReference type="Pfam" id="PF25954">
    <property type="entry name" value="Beta-barrel_RND_2"/>
    <property type="match status" value="1"/>
</dbReference>
<protein>
    <submittedName>
        <fullName evidence="11">ABC-type efflux pump membrane fusion component YbhG</fullName>
    </submittedName>
</protein>
<evidence type="ECO:0000256" key="1">
    <source>
        <dbReference type="ARBA" id="ARBA00004418"/>
    </source>
</evidence>
<dbReference type="Gene3D" id="2.40.50.100">
    <property type="match status" value="1"/>
</dbReference>
<feature type="domain" description="CusB-like beta-barrel" evidence="10">
    <location>
        <begin position="240"/>
        <end position="328"/>
    </location>
</feature>
<evidence type="ECO:0000256" key="8">
    <source>
        <dbReference type="SAM" id="Phobius"/>
    </source>
</evidence>
<feature type="domain" description="YbhG-like alpha-helical hairpin" evidence="9">
    <location>
        <begin position="81"/>
        <end position="204"/>
    </location>
</feature>
<evidence type="ECO:0000256" key="5">
    <source>
        <dbReference type="ARBA" id="ARBA00023054"/>
    </source>
</evidence>
<keyword evidence="4" id="KW-0574">Periplasm</keyword>
<dbReference type="Gene3D" id="1.10.287.470">
    <property type="entry name" value="Helix hairpin bin"/>
    <property type="match status" value="1"/>
</dbReference>
<dbReference type="InterPro" id="IPR050465">
    <property type="entry name" value="UPF0194_transport"/>
</dbReference>
<evidence type="ECO:0000259" key="10">
    <source>
        <dbReference type="Pfam" id="PF25954"/>
    </source>
</evidence>
<keyword evidence="5 6" id="KW-0175">Coiled coil</keyword>
<dbReference type="Pfam" id="PF25881">
    <property type="entry name" value="HH_YBHG"/>
    <property type="match status" value="1"/>
</dbReference>
<keyword evidence="3" id="KW-0732">Signal</keyword>
<dbReference type="Gene3D" id="2.40.30.170">
    <property type="match status" value="1"/>
</dbReference>
<evidence type="ECO:0000256" key="6">
    <source>
        <dbReference type="SAM" id="Coils"/>
    </source>
</evidence>
<dbReference type="PANTHER" id="PTHR32347:SF29">
    <property type="entry name" value="UPF0194 MEMBRANE PROTEIN YBHG"/>
    <property type="match status" value="1"/>
</dbReference>
<evidence type="ECO:0000256" key="3">
    <source>
        <dbReference type="ARBA" id="ARBA00022729"/>
    </source>
</evidence>
<evidence type="ECO:0000256" key="7">
    <source>
        <dbReference type="SAM" id="MobiDB-lite"/>
    </source>
</evidence>
<evidence type="ECO:0000259" key="9">
    <source>
        <dbReference type="Pfam" id="PF25881"/>
    </source>
</evidence>
<evidence type="ECO:0000256" key="4">
    <source>
        <dbReference type="ARBA" id="ARBA00022764"/>
    </source>
</evidence>
<keyword evidence="8" id="KW-1133">Transmembrane helix</keyword>
<evidence type="ECO:0000256" key="2">
    <source>
        <dbReference type="ARBA" id="ARBA00010602"/>
    </source>
</evidence>
<gene>
    <name evidence="11" type="ORF">MNBD_GAMMA23-1217</name>
</gene>
<dbReference type="SUPFAM" id="SSF111369">
    <property type="entry name" value="HlyD-like secretion proteins"/>
    <property type="match status" value="3"/>
</dbReference>
<dbReference type="AlphaFoldDB" id="A0A3B1ACF2"/>
<name>A0A3B1ACF2_9ZZZZ</name>
<reference evidence="11" key="1">
    <citation type="submission" date="2018-06" db="EMBL/GenBank/DDBJ databases">
        <authorList>
            <person name="Zhirakovskaya E."/>
        </authorList>
    </citation>
    <scope>NUCLEOTIDE SEQUENCE</scope>
</reference>
<feature type="transmembrane region" description="Helical" evidence="8">
    <location>
        <begin position="6"/>
        <end position="23"/>
    </location>
</feature>
<comment type="subcellular location">
    <subcellularLocation>
        <location evidence="1">Periplasm</location>
    </subcellularLocation>
</comment>
<dbReference type="EMBL" id="UOFT01000050">
    <property type="protein sequence ID" value="VAW95939.1"/>
    <property type="molecule type" value="Genomic_DNA"/>
</dbReference>
<organism evidence="11">
    <name type="scientific">hydrothermal vent metagenome</name>
    <dbReference type="NCBI Taxonomy" id="652676"/>
    <lineage>
        <taxon>unclassified sequences</taxon>
        <taxon>metagenomes</taxon>
        <taxon>ecological metagenomes</taxon>
    </lineage>
</organism>
<proteinExistence type="inferred from homology"/>
<dbReference type="InterPro" id="IPR058792">
    <property type="entry name" value="Beta-barrel_RND_2"/>
</dbReference>
<comment type="similarity">
    <text evidence="2">Belongs to the UPF0194 family.</text>
</comment>
<keyword evidence="8" id="KW-0812">Transmembrane</keyword>
<feature type="compositionally biased region" description="Polar residues" evidence="7">
    <location>
        <begin position="346"/>
        <end position="357"/>
    </location>
</feature>
<dbReference type="PANTHER" id="PTHR32347">
    <property type="entry name" value="EFFLUX SYSTEM COMPONENT YKNX-RELATED"/>
    <property type="match status" value="1"/>
</dbReference>
<dbReference type="InterPro" id="IPR059052">
    <property type="entry name" value="HH_YbhG-like"/>
</dbReference>
<feature type="coiled-coil region" evidence="6">
    <location>
        <begin position="84"/>
        <end position="127"/>
    </location>
</feature>
<evidence type="ECO:0000313" key="11">
    <source>
        <dbReference type="EMBL" id="VAW95939.1"/>
    </source>
</evidence>
<keyword evidence="8" id="KW-0472">Membrane</keyword>
<feature type="region of interest" description="Disordered" evidence="7">
    <location>
        <begin position="331"/>
        <end position="357"/>
    </location>
</feature>